<evidence type="ECO:0000313" key="3">
    <source>
        <dbReference type="EMBL" id="ACU69351.1"/>
    </source>
</evidence>
<reference evidence="3 4" key="1">
    <citation type="journal article" date="2009" name="Stand. Genomic Sci.">
        <title>Complete genome sequence of Catenulispora acidiphila type strain (ID 139908).</title>
        <authorList>
            <person name="Copeland A."/>
            <person name="Lapidus A."/>
            <person name="Glavina Del Rio T."/>
            <person name="Nolan M."/>
            <person name="Lucas S."/>
            <person name="Chen F."/>
            <person name="Tice H."/>
            <person name="Cheng J.F."/>
            <person name="Bruce D."/>
            <person name="Goodwin L."/>
            <person name="Pitluck S."/>
            <person name="Mikhailova N."/>
            <person name="Pati A."/>
            <person name="Ivanova N."/>
            <person name="Mavromatis K."/>
            <person name="Chen A."/>
            <person name="Palaniappan K."/>
            <person name="Chain P."/>
            <person name="Land M."/>
            <person name="Hauser L."/>
            <person name="Chang Y.J."/>
            <person name="Jeffries C.D."/>
            <person name="Chertkov O."/>
            <person name="Brettin T."/>
            <person name="Detter J.C."/>
            <person name="Han C."/>
            <person name="Ali Z."/>
            <person name="Tindall B.J."/>
            <person name="Goker M."/>
            <person name="Bristow J."/>
            <person name="Eisen J.A."/>
            <person name="Markowitz V."/>
            <person name="Hugenholtz P."/>
            <person name="Kyrpides N.C."/>
            <person name="Klenk H.P."/>
        </authorList>
    </citation>
    <scope>NUCLEOTIDE SEQUENCE [LARGE SCALE GENOMIC DNA]</scope>
    <source>
        <strain evidence="4">DSM 44928 / JCM 14897 / NBRC 102108 / NRRL B-24433 / ID139908</strain>
    </source>
</reference>
<dbReference type="Pfam" id="PF03080">
    <property type="entry name" value="Neprosin"/>
    <property type="match status" value="1"/>
</dbReference>
<evidence type="ECO:0000313" key="4">
    <source>
        <dbReference type="Proteomes" id="UP000000851"/>
    </source>
</evidence>
<dbReference type="OrthoDB" id="3285909at2"/>
<dbReference type="AlphaFoldDB" id="C7PVJ5"/>
<evidence type="ECO:0000256" key="1">
    <source>
        <dbReference type="SAM" id="SignalP"/>
    </source>
</evidence>
<dbReference type="KEGG" id="cai:Caci_0399"/>
<evidence type="ECO:0000259" key="2">
    <source>
        <dbReference type="PROSITE" id="PS52045"/>
    </source>
</evidence>
<dbReference type="HOGENOM" id="CLU_996345_0_0_11"/>
<dbReference type="EMBL" id="CP001700">
    <property type="protein sequence ID" value="ACU69351.1"/>
    <property type="molecule type" value="Genomic_DNA"/>
</dbReference>
<protein>
    <recommendedName>
        <fullName evidence="2">Neprosin PEP catalytic domain-containing protein</fullName>
    </recommendedName>
</protein>
<feature type="domain" description="Neprosin PEP catalytic" evidence="2">
    <location>
        <begin position="39"/>
        <end position="265"/>
    </location>
</feature>
<gene>
    <name evidence="3" type="ordered locus">Caci_0399</name>
</gene>
<keyword evidence="1" id="KW-0732">Signal</keyword>
<dbReference type="STRING" id="479433.Caci_0399"/>
<keyword evidence="4" id="KW-1185">Reference proteome</keyword>
<sequence precursor="true">MPAQALRALLGNLRTRIAAAAVSAAALGAVVVLPASSAHAAQCWYGSCFSYVTGRQYTNTTGASVTMEQAAPRNVAADGHSLQELSLQTSGGTTVADTIEIGWTVDPELNGDYQPHLFVFHWVDGQPTCYNACGFVQVSTTVRAGMAVTPGTTGVFALRYYQGNWWAYYNNVAFGYFPGSAWKGAFTSAQIVSAFGEVASDSAPSCTQMGDGIYGSQSGASSISGYQLYGSTDRPALTVTATDPGSYNYGAVTGTSFNLGGPGAC</sequence>
<organism evidence="3 4">
    <name type="scientific">Catenulispora acidiphila (strain DSM 44928 / JCM 14897 / NBRC 102108 / NRRL B-24433 / ID139908)</name>
    <dbReference type="NCBI Taxonomy" id="479433"/>
    <lineage>
        <taxon>Bacteria</taxon>
        <taxon>Bacillati</taxon>
        <taxon>Actinomycetota</taxon>
        <taxon>Actinomycetes</taxon>
        <taxon>Catenulisporales</taxon>
        <taxon>Catenulisporaceae</taxon>
        <taxon>Catenulispora</taxon>
    </lineage>
</organism>
<feature type="chain" id="PRO_5002980390" description="Neprosin PEP catalytic domain-containing protein" evidence="1">
    <location>
        <begin position="41"/>
        <end position="265"/>
    </location>
</feature>
<dbReference type="Proteomes" id="UP000000851">
    <property type="component" value="Chromosome"/>
</dbReference>
<feature type="signal peptide" evidence="1">
    <location>
        <begin position="1"/>
        <end position="40"/>
    </location>
</feature>
<dbReference type="InterPro" id="IPR004314">
    <property type="entry name" value="Neprosin"/>
</dbReference>
<dbReference type="RefSeq" id="WP_012784646.1">
    <property type="nucleotide sequence ID" value="NC_013131.1"/>
</dbReference>
<proteinExistence type="predicted"/>
<name>C7PVJ5_CATAD</name>
<dbReference type="InParanoid" id="C7PVJ5"/>
<dbReference type="PANTHER" id="PTHR31589">
    <property type="entry name" value="PROTEIN, PUTATIVE (DUF239)-RELATED-RELATED"/>
    <property type="match status" value="1"/>
</dbReference>
<dbReference type="PANTHER" id="PTHR31589:SF110">
    <property type="entry name" value="PROTEIN, PUTATIVE (DUF239)-RELATED"/>
    <property type="match status" value="1"/>
</dbReference>
<dbReference type="InterPro" id="IPR053168">
    <property type="entry name" value="Glutamic_endopeptidase"/>
</dbReference>
<dbReference type="PROSITE" id="PS52045">
    <property type="entry name" value="NEPROSIN_PEP_CD"/>
    <property type="match status" value="1"/>
</dbReference>
<accession>C7PVJ5</accession>